<evidence type="ECO:0000256" key="3">
    <source>
        <dbReference type="ARBA" id="ARBA00023235"/>
    </source>
</evidence>
<dbReference type="PANTHER" id="PTHR11764:SF58">
    <property type="entry name" value="BETA-AMYRIN SYNTHASE-RELATED"/>
    <property type="match status" value="1"/>
</dbReference>
<evidence type="ECO:0000256" key="2">
    <source>
        <dbReference type="ARBA" id="ARBA00022737"/>
    </source>
</evidence>
<dbReference type="InterPro" id="IPR002365">
    <property type="entry name" value="Terpene_synthase_CS"/>
</dbReference>
<gene>
    <name evidence="6" type="ORF">ANE_LOCUS11772</name>
</gene>
<dbReference type="Gene3D" id="1.50.10.20">
    <property type="match status" value="1"/>
</dbReference>
<keyword evidence="7" id="KW-1185">Reference proteome</keyword>
<dbReference type="GO" id="GO:0042300">
    <property type="term" value="F:beta-amyrin synthase activity"/>
    <property type="evidence" value="ECO:0007669"/>
    <property type="project" value="TreeGrafter"/>
</dbReference>
<evidence type="ECO:0000256" key="4">
    <source>
        <dbReference type="SAM" id="SignalP"/>
    </source>
</evidence>
<name>A0A565BJG0_9BRAS</name>
<reference evidence="6" key="1">
    <citation type="submission" date="2019-07" db="EMBL/GenBank/DDBJ databases">
        <authorList>
            <person name="Dittberner H."/>
        </authorList>
    </citation>
    <scope>NUCLEOTIDE SEQUENCE [LARGE SCALE GENOMIC DNA]</scope>
</reference>
<dbReference type="InterPro" id="IPR018333">
    <property type="entry name" value="Squalene_cyclase"/>
</dbReference>
<evidence type="ECO:0000313" key="6">
    <source>
        <dbReference type="EMBL" id="VVB01328.1"/>
    </source>
</evidence>
<evidence type="ECO:0000259" key="5">
    <source>
        <dbReference type="Pfam" id="PF13243"/>
    </source>
</evidence>
<dbReference type="OrthoDB" id="21502at2759"/>
<feature type="domain" description="Squalene cyclase C-terminal" evidence="5">
    <location>
        <begin position="46"/>
        <end position="173"/>
    </location>
</feature>
<dbReference type="GO" id="GO:0005811">
    <property type="term" value="C:lipid droplet"/>
    <property type="evidence" value="ECO:0007669"/>
    <property type="project" value="InterPro"/>
</dbReference>
<feature type="chain" id="PRO_5021821432" description="Squalene cyclase C-terminal domain-containing protein" evidence="4">
    <location>
        <begin position="20"/>
        <end position="255"/>
    </location>
</feature>
<dbReference type="Proteomes" id="UP000489600">
    <property type="component" value="Unassembled WGS sequence"/>
</dbReference>
<dbReference type="AlphaFoldDB" id="A0A565BJG0"/>
<keyword evidence="3" id="KW-0413">Isomerase</keyword>
<dbReference type="SUPFAM" id="SSF48239">
    <property type="entry name" value="Terpenoid cyclases/Protein prenyltransferases"/>
    <property type="match status" value="1"/>
</dbReference>
<feature type="signal peptide" evidence="4">
    <location>
        <begin position="1"/>
        <end position="19"/>
    </location>
</feature>
<keyword evidence="2" id="KW-0677">Repeat</keyword>
<dbReference type="EMBL" id="CABITT030000004">
    <property type="protein sequence ID" value="VVB01328.1"/>
    <property type="molecule type" value="Genomic_DNA"/>
</dbReference>
<comment type="caution">
    <text evidence="6">The sequence shown here is derived from an EMBL/GenBank/DDBJ whole genome shotgun (WGS) entry which is preliminary data.</text>
</comment>
<dbReference type="GO" id="GO:0016104">
    <property type="term" value="P:triterpenoid biosynthetic process"/>
    <property type="evidence" value="ECO:0007669"/>
    <property type="project" value="InterPro"/>
</dbReference>
<sequence>MARVLMFIFLCSYPHKCSGLISPVEFVEDTIVEREYLECTGSAIVVLARFIKQFPGHRAKEVKEFIKTAVKYMDDLQMPDGSWYGNWGVCFIYGTFFAVRGLVAAGKTYSNCEAVRRAVKFILNTQNDGEGGWGESYLSCPNKKYFPLDGNKTNVVNTGQALMVLIMGGQMERARPFAYSSRCKHTNQFANEKRRFSTIGTKGSLQDECAATLSKLQEHVHSLGTHVLHKGFAPCSSGDVIRIKNPLERFVVEIS</sequence>
<dbReference type="PROSITE" id="PS01074">
    <property type="entry name" value="TERPENE_SYNTHASES"/>
    <property type="match status" value="1"/>
</dbReference>
<dbReference type="InterPro" id="IPR008930">
    <property type="entry name" value="Terpenoid_cyclase/PrenylTrfase"/>
</dbReference>
<evidence type="ECO:0000313" key="7">
    <source>
        <dbReference type="Proteomes" id="UP000489600"/>
    </source>
</evidence>
<evidence type="ECO:0000256" key="1">
    <source>
        <dbReference type="ARBA" id="ARBA00009755"/>
    </source>
</evidence>
<organism evidence="6 7">
    <name type="scientific">Arabis nemorensis</name>
    <dbReference type="NCBI Taxonomy" id="586526"/>
    <lineage>
        <taxon>Eukaryota</taxon>
        <taxon>Viridiplantae</taxon>
        <taxon>Streptophyta</taxon>
        <taxon>Embryophyta</taxon>
        <taxon>Tracheophyta</taxon>
        <taxon>Spermatophyta</taxon>
        <taxon>Magnoliopsida</taxon>
        <taxon>eudicotyledons</taxon>
        <taxon>Gunneridae</taxon>
        <taxon>Pentapetalae</taxon>
        <taxon>rosids</taxon>
        <taxon>malvids</taxon>
        <taxon>Brassicales</taxon>
        <taxon>Brassicaceae</taxon>
        <taxon>Arabideae</taxon>
        <taxon>Arabis</taxon>
    </lineage>
</organism>
<protein>
    <recommendedName>
        <fullName evidence="5">Squalene cyclase C-terminal domain-containing protein</fullName>
    </recommendedName>
</protein>
<keyword evidence="4" id="KW-0732">Signal</keyword>
<dbReference type="Pfam" id="PF13243">
    <property type="entry name" value="SQHop_cyclase_C"/>
    <property type="match status" value="1"/>
</dbReference>
<comment type="similarity">
    <text evidence="1">Belongs to the terpene cyclase/mutase family.</text>
</comment>
<accession>A0A565BJG0</accession>
<dbReference type="InterPro" id="IPR032696">
    <property type="entry name" value="SQ_cyclase_C"/>
</dbReference>
<dbReference type="PANTHER" id="PTHR11764">
    <property type="entry name" value="TERPENE CYCLASE/MUTASE FAMILY MEMBER"/>
    <property type="match status" value="1"/>
</dbReference>
<proteinExistence type="inferred from homology"/>